<evidence type="ECO:0000256" key="15">
    <source>
        <dbReference type="SAM" id="Phobius"/>
    </source>
</evidence>
<dbReference type="PANTHER" id="PTHR47944:SF4">
    <property type="entry name" value="OS09G0441700 PROTEIN"/>
    <property type="match status" value="1"/>
</dbReference>
<dbReference type="GO" id="GO:0016705">
    <property type="term" value="F:oxidoreductase activity, acting on paired donors, with incorporation or reduction of molecular oxygen"/>
    <property type="evidence" value="ECO:0007669"/>
    <property type="project" value="InterPro"/>
</dbReference>
<dbReference type="PRINTS" id="PR00385">
    <property type="entry name" value="P450"/>
</dbReference>
<dbReference type="InterPro" id="IPR017972">
    <property type="entry name" value="Cyt_P450_CS"/>
</dbReference>
<comment type="pathway">
    <text evidence="3">Alkaloid biosynthesis; taxol biosynthesis.</text>
</comment>
<feature type="transmembrane region" description="Helical" evidence="15">
    <location>
        <begin position="6"/>
        <end position="25"/>
    </location>
</feature>
<evidence type="ECO:0000256" key="14">
    <source>
        <dbReference type="RuleBase" id="RU000461"/>
    </source>
</evidence>
<dbReference type="GO" id="GO:0016020">
    <property type="term" value="C:membrane"/>
    <property type="evidence" value="ECO:0007669"/>
    <property type="project" value="UniProtKB-SubCell"/>
</dbReference>
<evidence type="ECO:0000256" key="10">
    <source>
        <dbReference type="ARBA" id="ARBA00023004"/>
    </source>
</evidence>
<evidence type="ECO:0000256" key="11">
    <source>
        <dbReference type="ARBA" id="ARBA00023059"/>
    </source>
</evidence>
<proteinExistence type="inferred from homology"/>
<evidence type="ECO:0000256" key="7">
    <source>
        <dbReference type="ARBA" id="ARBA00022723"/>
    </source>
</evidence>
<dbReference type="PROSITE" id="PS00086">
    <property type="entry name" value="CYTOCHROME_P450"/>
    <property type="match status" value="1"/>
</dbReference>
<evidence type="ECO:0000256" key="1">
    <source>
        <dbReference type="ARBA" id="ARBA00001971"/>
    </source>
</evidence>
<name>A0A0C9RJI4_9CONI</name>
<dbReference type="PRINTS" id="PR00463">
    <property type="entry name" value="EP450I"/>
</dbReference>
<evidence type="ECO:0000256" key="8">
    <source>
        <dbReference type="ARBA" id="ARBA00022989"/>
    </source>
</evidence>
<dbReference type="AlphaFoldDB" id="A0A0C9RJI4"/>
<evidence type="ECO:0000256" key="4">
    <source>
        <dbReference type="ARBA" id="ARBA00010617"/>
    </source>
</evidence>
<sequence length="532" mass="60056">MAYSATAAIGFAILVCTFSIIFWVLSGLCRGVRKKGVKLPPGPTPLPIIGNLHQLGNLPHRSLHELAMRYGPIMFIKLGSVPAVIASSSAAAKQFLKVRDSIFANRPPSASGKYMLYDHKDIVFAPYGESWRHLKKVCILQLLTAKRIESFKSVREEELCGMIRSIWNKSERGTFPVDVSKTISSLTSNITWRMLAGRTFADQDLCPTNTGTGLGFKEMMEEASAFSGGFNVGDFIPWVNWLDLKGLIRRMKSVHKLYDEFAEKLLNEHLEHRRRLPNVDKERIQNFVDVLFDMNDANIQTITREETKATVFELFFAGMETTTTTLEWAMSELLRNPRLMYKLKEEMTFLVGKDRMVRESDLGSLEYLQCVVKETLRMHPAVPLLVPHESTHECTVQGTAGAFHFLPAKTRLIVNAWAIGRDPLVWDDPLVFKPERFMGSNLDVVKDEEMRIVPFGAGRRACPGASLAMVIVEIALAQLVHCYDWKLNDEPSQLNMEETFGTTIPRKFHLFALPTLSLQILPSLSCRDGNEN</sequence>
<dbReference type="FunFam" id="1.10.630.10:FF:000097">
    <property type="entry name" value="Cytochrome P-450 19"/>
    <property type="match status" value="1"/>
</dbReference>
<reference evidence="16" key="1">
    <citation type="submission" date="2015-02" db="EMBL/GenBank/DDBJ databases">
        <title>A transcriptome of Wollemia nobilis - a relic of Gondwana.</title>
        <authorList>
            <person name="Chia J.Y."/>
            <person name="Leong Y.S."/>
            <person name="Abdul Karim S."/>
            <person name="Wan Azmi N."/>
            <person name="Hercus R."/>
            <person name="Croft L."/>
        </authorList>
    </citation>
    <scope>NUCLEOTIDE SEQUENCE</scope>
    <source>
        <strain evidence="16">MaeBrown</strain>
        <tissue evidence="16">Leaf</tissue>
    </source>
</reference>
<dbReference type="GO" id="GO:0004497">
    <property type="term" value="F:monooxygenase activity"/>
    <property type="evidence" value="ECO:0007669"/>
    <property type="project" value="UniProtKB-KW"/>
</dbReference>
<dbReference type="PANTHER" id="PTHR47944">
    <property type="entry name" value="CYTOCHROME P450 98A9"/>
    <property type="match status" value="1"/>
</dbReference>
<dbReference type="GO" id="GO:0044550">
    <property type="term" value="P:secondary metabolite biosynthetic process"/>
    <property type="evidence" value="ECO:0007669"/>
    <property type="project" value="UniProtKB-ARBA"/>
</dbReference>
<evidence type="ECO:0000256" key="9">
    <source>
        <dbReference type="ARBA" id="ARBA00023002"/>
    </source>
</evidence>
<dbReference type="GO" id="GO:0005506">
    <property type="term" value="F:iron ion binding"/>
    <property type="evidence" value="ECO:0007669"/>
    <property type="project" value="InterPro"/>
</dbReference>
<evidence type="ECO:0000256" key="2">
    <source>
        <dbReference type="ARBA" id="ARBA00004167"/>
    </source>
</evidence>
<evidence type="ECO:0000256" key="12">
    <source>
        <dbReference type="ARBA" id="ARBA00023136"/>
    </source>
</evidence>
<feature type="binding site" description="axial binding residue" evidence="13">
    <location>
        <position position="462"/>
    </location>
    <ligand>
        <name>heme</name>
        <dbReference type="ChEBI" id="CHEBI:30413"/>
    </ligand>
    <ligandPart>
        <name>Fe</name>
        <dbReference type="ChEBI" id="CHEBI:18248"/>
    </ligandPart>
</feature>
<dbReference type="EMBL" id="GCHU01014467">
    <property type="protein sequence ID" value="JAG86691.1"/>
    <property type="molecule type" value="Transcribed_RNA"/>
</dbReference>
<keyword evidence="12 15" id="KW-0472">Membrane</keyword>
<keyword evidence="11" id="KW-0876">Taxol biosynthesis</keyword>
<evidence type="ECO:0000256" key="5">
    <source>
        <dbReference type="ARBA" id="ARBA00022617"/>
    </source>
</evidence>
<keyword evidence="6 15" id="KW-0812">Transmembrane</keyword>
<evidence type="ECO:0000256" key="3">
    <source>
        <dbReference type="ARBA" id="ARBA00005122"/>
    </source>
</evidence>
<dbReference type="Pfam" id="PF00067">
    <property type="entry name" value="p450"/>
    <property type="match status" value="1"/>
</dbReference>
<accession>A0A0C9RJI4</accession>
<evidence type="ECO:0000313" key="16">
    <source>
        <dbReference type="EMBL" id="JAG86691.1"/>
    </source>
</evidence>
<keyword evidence="8 15" id="KW-1133">Transmembrane helix</keyword>
<dbReference type="CDD" id="cd20618">
    <property type="entry name" value="CYP71_clan"/>
    <property type="match status" value="1"/>
</dbReference>
<dbReference type="GO" id="GO:0020037">
    <property type="term" value="F:heme binding"/>
    <property type="evidence" value="ECO:0007669"/>
    <property type="project" value="InterPro"/>
</dbReference>
<keyword evidence="14" id="KW-0503">Monooxygenase</keyword>
<dbReference type="SUPFAM" id="SSF48264">
    <property type="entry name" value="Cytochrome P450"/>
    <property type="match status" value="1"/>
</dbReference>
<comment type="similarity">
    <text evidence="4 14">Belongs to the cytochrome P450 family.</text>
</comment>
<comment type="subcellular location">
    <subcellularLocation>
        <location evidence="2">Membrane</location>
        <topology evidence="2">Single-pass membrane protein</topology>
    </subcellularLocation>
</comment>
<dbReference type="InterPro" id="IPR036396">
    <property type="entry name" value="Cyt_P450_sf"/>
</dbReference>
<evidence type="ECO:0000256" key="13">
    <source>
        <dbReference type="PIRSR" id="PIRSR602401-1"/>
    </source>
</evidence>
<dbReference type="InterPro" id="IPR002401">
    <property type="entry name" value="Cyt_P450_E_grp-I"/>
</dbReference>
<keyword evidence="9 14" id="KW-0560">Oxidoreductase</keyword>
<dbReference type="UniPathway" id="UPA00842"/>
<dbReference type="InterPro" id="IPR001128">
    <property type="entry name" value="Cyt_P450"/>
</dbReference>
<keyword evidence="10 13" id="KW-0408">Iron</keyword>
<organism evidence="16">
    <name type="scientific">Wollemia nobilis</name>
    <dbReference type="NCBI Taxonomy" id="56998"/>
    <lineage>
        <taxon>Eukaryota</taxon>
        <taxon>Viridiplantae</taxon>
        <taxon>Streptophyta</taxon>
        <taxon>Embryophyta</taxon>
        <taxon>Tracheophyta</taxon>
        <taxon>Spermatophyta</taxon>
        <taxon>Pinopsida</taxon>
        <taxon>Pinidae</taxon>
        <taxon>Conifers II</taxon>
        <taxon>Araucariales</taxon>
        <taxon>Araucariaceae</taxon>
        <taxon>Wollemia</taxon>
    </lineage>
</organism>
<keyword evidence="5 13" id="KW-0349">Heme</keyword>
<comment type="cofactor">
    <cofactor evidence="1 13">
        <name>heme</name>
        <dbReference type="ChEBI" id="CHEBI:30413"/>
    </cofactor>
</comment>
<dbReference type="GO" id="GO:0042617">
    <property type="term" value="P:paclitaxel biosynthetic process"/>
    <property type="evidence" value="ECO:0007669"/>
    <property type="project" value="UniProtKB-UniPathway"/>
</dbReference>
<dbReference type="Gene3D" id="1.10.630.10">
    <property type="entry name" value="Cytochrome P450"/>
    <property type="match status" value="1"/>
</dbReference>
<protein>
    <submittedName>
        <fullName evidence="16">TSA: Wollemia nobilis Ref_Wollemi_Transcript_14551_1996 transcribed RNA sequence</fullName>
    </submittedName>
</protein>
<keyword evidence="7 13" id="KW-0479">Metal-binding</keyword>
<evidence type="ECO:0000256" key="6">
    <source>
        <dbReference type="ARBA" id="ARBA00022692"/>
    </source>
</evidence>